<dbReference type="EMBL" id="ML977561">
    <property type="protein sequence ID" value="KAF2006005.1"/>
    <property type="molecule type" value="Genomic_DNA"/>
</dbReference>
<sequence>MCLISNLVAATIILLPFATAITAPTLTGPAIPLGTGTYPRLTKLSDGSLLAIYTDSRSGNHTLGVSKSTNNGASFSPISIVDTGPSTSRDIDNGFLHQLPGGKVLAAFRNHNGPVGGPFTFYRITICISSDLGKSWTYLSTPAGDPQGPGGKTGIWEPFLEDALDGSLQLYYSRENNDDDQDSLLRRSKDGGATWTSAQTISGAELTNARDGMLGVARIAANSQSKLAVFESGVAGRFTIHTVRSDNDGLSWPVSSRSTVYEPPAGKSAGSPQIVRVGSRLVASFGTNEDGGVWPEGAMKVVVSEDQGRTWGAKTQIHPLPAMWSGMLEIDATSFWAVYETGGVSFAQKMRF</sequence>
<dbReference type="OrthoDB" id="2739686at2759"/>
<protein>
    <submittedName>
        <fullName evidence="2">Glycoside hydrolase family 93 protein</fullName>
    </submittedName>
</protein>
<keyword evidence="2" id="KW-0378">Hydrolase</keyword>
<accession>A0A6A5X1V0</accession>
<keyword evidence="3" id="KW-1185">Reference proteome</keyword>
<evidence type="ECO:0000313" key="2">
    <source>
        <dbReference type="EMBL" id="KAF2006005.1"/>
    </source>
</evidence>
<dbReference type="Proteomes" id="UP000799779">
    <property type="component" value="Unassembled WGS sequence"/>
</dbReference>
<name>A0A6A5X1V0_9PLEO</name>
<proteinExistence type="predicted"/>
<organism evidence="2 3">
    <name type="scientific">Amniculicola lignicola CBS 123094</name>
    <dbReference type="NCBI Taxonomy" id="1392246"/>
    <lineage>
        <taxon>Eukaryota</taxon>
        <taxon>Fungi</taxon>
        <taxon>Dikarya</taxon>
        <taxon>Ascomycota</taxon>
        <taxon>Pezizomycotina</taxon>
        <taxon>Dothideomycetes</taxon>
        <taxon>Pleosporomycetidae</taxon>
        <taxon>Pleosporales</taxon>
        <taxon>Amniculicolaceae</taxon>
        <taxon>Amniculicola</taxon>
    </lineage>
</organism>
<dbReference type="CDD" id="cd15482">
    <property type="entry name" value="Sialidase_non-viral"/>
    <property type="match status" value="1"/>
</dbReference>
<evidence type="ECO:0000313" key="3">
    <source>
        <dbReference type="Proteomes" id="UP000799779"/>
    </source>
</evidence>
<dbReference type="InterPro" id="IPR036278">
    <property type="entry name" value="Sialidase_sf"/>
</dbReference>
<feature type="signal peptide" evidence="1">
    <location>
        <begin position="1"/>
        <end position="22"/>
    </location>
</feature>
<reference evidence="2" key="1">
    <citation type="journal article" date="2020" name="Stud. Mycol.">
        <title>101 Dothideomycetes genomes: a test case for predicting lifestyles and emergence of pathogens.</title>
        <authorList>
            <person name="Haridas S."/>
            <person name="Albert R."/>
            <person name="Binder M."/>
            <person name="Bloem J."/>
            <person name="Labutti K."/>
            <person name="Salamov A."/>
            <person name="Andreopoulos B."/>
            <person name="Baker S."/>
            <person name="Barry K."/>
            <person name="Bills G."/>
            <person name="Bluhm B."/>
            <person name="Cannon C."/>
            <person name="Castanera R."/>
            <person name="Culley D."/>
            <person name="Daum C."/>
            <person name="Ezra D."/>
            <person name="Gonzalez J."/>
            <person name="Henrissat B."/>
            <person name="Kuo A."/>
            <person name="Liang C."/>
            <person name="Lipzen A."/>
            <person name="Lutzoni F."/>
            <person name="Magnuson J."/>
            <person name="Mondo S."/>
            <person name="Nolan M."/>
            <person name="Ohm R."/>
            <person name="Pangilinan J."/>
            <person name="Park H.-J."/>
            <person name="Ramirez L."/>
            <person name="Alfaro M."/>
            <person name="Sun H."/>
            <person name="Tritt A."/>
            <person name="Yoshinaga Y."/>
            <person name="Zwiers L.-H."/>
            <person name="Turgeon B."/>
            <person name="Goodwin S."/>
            <person name="Spatafora J."/>
            <person name="Crous P."/>
            <person name="Grigoriev I."/>
        </authorList>
    </citation>
    <scope>NUCLEOTIDE SEQUENCE</scope>
    <source>
        <strain evidence="2">CBS 123094</strain>
    </source>
</reference>
<dbReference type="PANTHER" id="PTHR38792">
    <property type="entry name" value="BNR/ASP-BOX REPEAT DOMAIN PROTEIN (AFU_ORTHOLOGUE AFUA_7G06430)-RELATED"/>
    <property type="match status" value="1"/>
</dbReference>
<dbReference type="Gene3D" id="2.120.10.10">
    <property type="match status" value="1"/>
</dbReference>
<dbReference type="SUPFAM" id="SSF50939">
    <property type="entry name" value="Sialidases"/>
    <property type="match status" value="1"/>
</dbReference>
<dbReference type="PANTHER" id="PTHR38792:SF3">
    <property type="entry name" value="BNR_ASP-BOX REPEAT DOMAIN PROTEIN (AFU_ORTHOLOGUE AFUA_7G06430)-RELATED"/>
    <property type="match status" value="1"/>
</dbReference>
<gene>
    <name evidence="2" type="ORF">P154DRAFT_615927</name>
</gene>
<feature type="chain" id="PRO_5025444747" evidence="1">
    <location>
        <begin position="23"/>
        <end position="352"/>
    </location>
</feature>
<dbReference type="AlphaFoldDB" id="A0A6A5X1V0"/>
<dbReference type="GO" id="GO:0016787">
    <property type="term" value="F:hydrolase activity"/>
    <property type="evidence" value="ECO:0007669"/>
    <property type="project" value="UniProtKB-KW"/>
</dbReference>
<evidence type="ECO:0000256" key="1">
    <source>
        <dbReference type="SAM" id="SignalP"/>
    </source>
</evidence>
<keyword evidence="1" id="KW-0732">Signal</keyword>